<dbReference type="SUPFAM" id="SSF52540">
    <property type="entry name" value="P-loop containing nucleoside triphosphate hydrolases"/>
    <property type="match status" value="1"/>
</dbReference>
<dbReference type="InterPro" id="IPR005158">
    <property type="entry name" value="BTAD"/>
</dbReference>
<accession>A0A927NA04</accession>
<dbReference type="PANTHER" id="PTHR35807:SF2">
    <property type="entry name" value="TRANSCRIPTIONAL ACTIVATOR DOMAIN"/>
    <property type="match status" value="1"/>
</dbReference>
<gene>
    <name evidence="5" type="ORF">HEB94_008545</name>
</gene>
<feature type="domain" description="OmpR/PhoB-type" evidence="4">
    <location>
        <begin position="747"/>
        <end position="854"/>
    </location>
</feature>
<evidence type="ECO:0000256" key="3">
    <source>
        <dbReference type="PROSITE-ProRule" id="PRU01091"/>
    </source>
</evidence>
<dbReference type="InterPro" id="IPR036388">
    <property type="entry name" value="WH-like_DNA-bd_sf"/>
</dbReference>
<sequence length="996" mass="105474">MKLTAPTASGLVRQRLLRVLDLRSIRVFFVTALPGSGKTTLVAQYVDHLRRRGPDHRVAWYHAEETDTSAGAITRYLTTALSMALHLPDAPSEDPAVLLAMLDGAGSGHPDSPADSSVDLTVVVDDVHLLAGSQAERVLARAIAVAPPGVRFVVVGTQAPGMGFTRQLLAPDTLTLGEDDLRLRSWEVGVLFERHYGEPLPPEDVAALTRHTEGWAAGLHMFYLATAGKPLSARRRAVAGLGGRGRLVKAYLTATVLHRLPPHIADFVVLTSALTILHADLCDALLGRPGGAAILEELAERQLFTTQTDEITCVYRYHTALQVHLEGILRERLGAGEARQWYARAGALLEEAGFPTAALRAFFRAEDWPAVERVLREYGPDISTDATFPDEAFAIEGDPWVGLARAHRRLYAGDLAGAIAAYHDVERLAGETPAADVARKGRRSTEAWLPGGMVPMVAPSDAPWPLLLRTAVRQNPAALAPEHDDVGGAFVAALSTLLLGEPVVALRLAEQIDVHGKGFLALATQLLGMVAGLWAGTVTAAPLDSLAAEAEQAGQPWLARVARAAAAIAARAPAEAYAVRMECVRDGDEWGALLAALAAGIAELAVGGEPAEILEDAVDTAHRLEAGVLEAWARGLLAVALARGGAPTAELEAHRAEACARGAGVHAARALAFQALADCAEDGASEFHVLAAMSAAGGGLLVTSDSLVAEPLVGEPAVAQSLVADSLVPQRVASEPVGAEQVLTTTDRELAAEAPALTLRCFGAFRIYIGDRELDLAGVRPRARAMLRMLACYAGQAVHEERLLDALWPGMSPQTGRRNLQVAVSALRRALEPAAARGRSQLLRRSGTAYLLMLPPGSQADVALFREAVTTWRVTRGGPPDRLRLALRSVLAAYGGHLLPEDGPAEWVVGEREELRSDAARAALALAELELASRDGVAAADAGEYAVRIDPFRDQGWRILLAAYQLTGDAAAAAQARRRYAVVLGELGIEDSAATA</sequence>
<dbReference type="SUPFAM" id="SSF46894">
    <property type="entry name" value="C-terminal effector domain of the bipartite response regulators"/>
    <property type="match status" value="1"/>
</dbReference>
<dbReference type="Gene3D" id="1.10.10.10">
    <property type="entry name" value="Winged helix-like DNA-binding domain superfamily/Winged helix DNA-binding domain"/>
    <property type="match status" value="1"/>
</dbReference>
<keyword evidence="2 3" id="KW-0238">DNA-binding</keyword>
<dbReference type="InterPro" id="IPR051677">
    <property type="entry name" value="AfsR-DnrI-RedD_regulator"/>
</dbReference>
<dbReference type="PANTHER" id="PTHR35807">
    <property type="entry name" value="TRANSCRIPTIONAL REGULATOR REDD-RELATED"/>
    <property type="match status" value="1"/>
</dbReference>
<dbReference type="Pfam" id="PF00486">
    <property type="entry name" value="Trans_reg_C"/>
    <property type="match status" value="1"/>
</dbReference>
<dbReference type="InterPro" id="IPR059106">
    <property type="entry name" value="WHD_MalT"/>
</dbReference>
<dbReference type="EMBL" id="JADBEM010000001">
    <property type="protein sequence ID" value="MBE1611697.1"/>
    <property type="molecule type" value="Genomic_DNA"/>
</dbReference>
<dbReference type="SUPFAM" id="SSF48452">
    <property type="entry name" value="TPR-like"/>
    <property type="match status" value="1"/>
</dbReference>
<dbReference type="Proteomes" id="UP000638648">
    <property type="component" value="Unassembled WGS sequence"/>
</dbReference>
<dbReference type="PROSITE" id="PS51755">
    <property type="entry name" value="OMPR_PHOB"/>
    <property type="match status" value="1"/>
</dbReference>
<evidence type="ECO:0000256" key="2">
    <source>
        <dbReference type="ARBA" id="ARBA00023125"/>
    </source>
</evidence>
<evidence type="ECO:0000313" key="5">
    <source>
        <dbReference type="EMBL" id="MBE1611697.1"/>
    </source>
</evidence>
<reference evidence="5" key="1">
    <citation type="submission" date="2020-10" db="EMBL/GenBank/DDBJ databases">
        <title>Sequencing the genomes of 1000 actinobacteria strains.</title>
        <authorList>
            <person name="Klenk H.-P."/>
        </authorList>
    </citation>
    <scope>NUCLEOTIDE SEQUENCE</scope>
    <source>
        <strain evidence="5">DSM 45354</strain>
    </source>
</reference>
<evidence type="ECO:0000313" key="6">
    <source>
        <dbReference type="Proteomes" id="UP000638648"/>
    </source>
</evidence>
<dbReference type="SMART" id="SM01043">
    <property type="entry name" value="BTAD"/>
    <property type="match status" value="1"/>
</dbReference>
<dbReference type="GO" id="GO:0003677">
    <property type="term" value="F:DNA binding"/>
    <property type="evidence" value="ECO:0007669"/>
    <property type="project" value="UniProtKB-UniRule"/>
</dbReference>
<dbReference type="SMART" id="SM00862">
    <property type="entry name" value="Trans_reg_C"/>
    <property type="match status" value="1"/>
</dbReference>
<comment type="caution">
    <text evidence="5">The sequence shown here is derived from an EMBL/GenBank/DDBJ whole genome shotgun (WGS) entry which is preliminary data.</text>
</comment>
<protein>
    <submittedName>
        <fullName evidence="5">DNA-binding SARP family transcriptional activator</fullName>
    </submittedName>
</protein>
<dbReference type="Gene3D" id="3.40.50.300">
    <property type="entry name" value="P-loop containing nucleotide triphosphate hydrolases"/>
    <property type="match status" value="1"/>
</dbReference>
<dbReference type="Pfam" id="PF03704">
    <property type="entry name" value="BTAD"/>
    <property type="match status" value="1"/>
</dbReference>
<dbReference type="AlphaFoldDB" id="A0A927NA04"/>
<feature type="DNA-binding region" description="OmpR/PhoB-type" evidence="3">
    <location>
        <begin position="747"/>
        <end position="854"/>
    </location>
</feature>
<dbReference type="InterPro" id="IPR016032">
    <property type="entry name" value="Sig_transdc_resp-reg_C-effctor"/>
</dbReference>
<proteinExistence type="inferred from homology"/>
<evidence type="ECO:0000259" key="4">
    <source>
        <dbReference type="PROSITE" id="PS51755"/>
    </source>
</evidence>
<dbReference type="GO" id="GO:0000160">
    <property type="term" value="P:phosphorelay signal transduction system"/>
    <property type="evidence" value="ECO:0007669"/>
    <property type="project" value="InterPro"/>
</dbReference>
<dbReference type="GO" id="GO:0006355">
    <property type="term" value="P:regulation of DNA-templated transcription"/>
    <property type="evidence" value="ECO:0007669"/>
    <property type="project" value="InterPro"/>
</dbReference>
<dbReference type="InterPro" id="IPR011990">
    <property type="entry name" value="TPR-like_helical_dom_sf"/>
</dbReference>
<keyword evidence="6" id="KW-1185">Reference proteome</keyword>
<dbReference type="RefSeq" id="WP_192754870.1">
    <property type="nucleotide sequence ID" value="NZ_BAABJL010000176.1"/>
</dbReference>
<dbReference type="InterPro" id="IPR001867">
    <property type="entry name" value="OmpR/PhoB-type_DNA-bd"/>
</dbReference>
<dbReference type="InterPro" id="IPR027417">
    <property type="entry name" value="P-loop_NTPase"/>
</dbReference>
<comment type="similarity">
    <text evidence="1">Belongs to the AfsR/DnrI/RedD regulatory family.</text>
</comment>
<dbReference type="Gene3D" id="1.25.40.10">
    <property type="entry name" value="Tetratricopeptide repeat domain"/>
    <property type="match status" value="1"/>
</dbReference>
<organism evidence="5 6">
    <name type="scientific">Actinopolymorpha pittospori</name>
    <dbReference type="NCBI Taxonomy" id="648752"/>
    <lineage>
        <taxon>Bacteria</taxon>
        <taxon>Bacillati</taxon>
        <taxon>Actinomycetota</taxon>
        <taxon>Actinomycetes</taxon>
        <taxon>Propionibacteriales</taxon>
        <taxon>Actinopolymorphaceae</taxon>
        <taxon>Actinopolymorpha</taxon>
    </lineage>
</organism>
<evidence type="ECO:0000256" key="1">
    <source>
        <dbReference type="ARBA" id="ARBA00005820"/>
    </source>
</evidence>
<dbReference type="Pfam" id="PF25873">
    <property type="entry name" value="WHD_MalT"/>
    <property type="match status" value="1"/>
</dbReference>
<name>A0A927NA04_9ACTN</name>